<comment type="caution">
    <text evidence="2">The sequence shown here is derived from an EMBL/GenBank/DDBJ whole genome shotgun (WGS) entry which is preliminary data.</text>
</comment>
<evidence type="ECO:0000313" key="2">
    <source>
        <dbReference type="EMBL" id="TFY79143.1"/>
    </source>
</evidence>
<gene>
    <name evidence="2" type="ORF">EWM64_g4869</name>
</gene>
<keyword evidence="3" id="KW-1185">Reference proteome</keyword>
<keyword evidence="1" id="KW-0472">Membrane</keyword>
<name>A0A4Y9ZYM5_9AGAM</name>
<dbReference type="AlphaFoldDB" id="A0A4Y9ZYM5"/>
<keyword evidence="1" id="KW-1133">Transmembrane helix</keyword>
<evidence type="ECO:0000313" key="3">
    <source>
        <dbReference type="Proteomes" id="UP000298061"/>
    </source>
</evidence>
<organism evidence="2 3">
    <name type="scientific">Hericium alpestre</name>
    <dbReference type="NCBI Taxonomy" id="135208"/>
    <lineage>
        <taxon>Eukaryota</taxon>
        <taxon>Fungi</taxon>
        <taxon>Dikarya</taxon>
        <taxon>Basidiomycota</taxon>
        <taxon>Agaricomycotina</taxon>
        <taxon>Agaricomycetes</taxon>
        <taxon>Russulales</taxon>
        <taxon>Hericiaceae</taxon>
        <taxon>Hericium</taxon>
    </lineage>
</organism>
<keyword evidence="1" id="KW-0812">Transmembrane</keyword>
<dbReference type="OrthoDB" id="2824533at2759"/>
<accession>A0A4Y9ZYM5</accession>
<reference evidence="2 3" key="1">
    <citation type="submission" date="2019-02" db="EMBL/GenBank/DDBJ databases">
        <title>Genome sequencing of the rare red list fungi Hericium alpestre (H. flagellum).</title>
        <authorList>
            <person name="Buettner E."/>
            <person name="Kellner H."/>
        </authorList>
    </citation>
    <scope>NUCLEOTIDE SEQUENCE [LARGE SCALE GENOMIC DNA]</scope>
    <source>
        <strain evidence="2 3">DSM 108284</strain>
    </source>
</reference>
<evidence type="ECO:0000256" key="1">
    <source>
        <dbReference type="SAM" id="Phobius"/>
    </source>
</evidence>
<dbReference type="Proteomes" id="UP000298061">
    <property type="component" value="Unassembled WGS sequence"/>
</dbReference>
<dbReference type="EMBL" id="SFCI01000552">
    <property type="protein sequence ID" value="TFY79143.1"/>
    <property type="molecule type" value="Genomic_DNA"/>
</dbReference>
<feature type="transmembrane region" description="Helical" evidence="1">
    <location>
        <begin position="190"/>
        <end position="210"/>
    </location>
</feature>
<protein>
    <submittedName>
        <fullName evidence="2">Uncharacterized protein</fullName>
    </submittedName>
</protein>
<proteinExistence type="predicted"/>
<sequence>MSVLDSFAALCVSKATREVYAIALETKANQCTMYVTCNGTPPKSLEVYLQYIKNQILQIGLAVVPTDPDESIEVPFSATTQTLTFDLLMKCHKHGMKKIRRRLEKQKANYDTYMDKLRQDARSVDTMLHEKLCQFQDHLNEVAKIFKTKLSDDFMATMIVHHAPLFSKYLKEGSSELRLLQVLHEKFDEYTVLSMASFLIFAYLFSVPVSHGFSMQRFFKKLFTHYTAAMNVVSLAGSVCFRPLLKSHFTIVLVPEEHHTVSFPVRGQAVC</sequence>